<dbReference type="AlphaFoldDB" id="A0A9D2B110"/>
<name>A0A9D2B110_9GAMM</name>
<keyword evidence="1" id="KW-0175">Coiled coil</keyword>
<dbReference type="EMBL" id="DXEV01000173">
    <property type="protein sequence ID" value="HIX57562.1"/>
    <property type="molecule type" value="Genomic_DNA"/>
</dbReference>
<proteinExistence type="predicted"/>
<dbReference type="Gene3D" id="3.40.50.300">
    <property type="entry name" value="P-loop containing nucleotide triphosphate hydrolases"/>
    <property type="match status" value="1"/>
</dbReference>
<dbReference type="InterPro" id="IPR003593">
    <property type="entry name" value="AAA+_ATPase"/>
</dbReference>
<feature type="domain" description="AAA+ ATPase" evidence="2">
    <location>
        <begin position="763"/>
        <end position="937"/>
    </location>
</feature>
<evidence type="ECO:0000313" key="4">
    <source>
        <dbReference type="Proteomes" id="UP000886829"/>
    </source>
</evidence>
<protein>
    <recommendedName>
        <fullName evidence="2">AAA+ ATPase domain-containing protein</fullName>
    </recommendedName>
</protein>
<evidence type="ECO:0000313" key="3">
    <source>
        <dbReference type="EMBL" id="HIX57562.1"/>
    </source>
</evidence>
<dbReference type="Proteomes" id="UP000886829">
    <property type="component" value="Unassembled WGS sequence"/>
</dbReference>
<feature type="coiled-coil region" evidence="1">
    <location>
        <begin position="571"/>
        <end position="657"/>
    </location>
</feature>
<dbReference type="SMART" id="SM00382">
    <property type="entry name" value="AAA"/>
    <property type="match status" value="1"/>
</dbReference>
<organism evidence="3 4">
    <name type="scientific">Candidatus Anaerobiospirillum pullistercoris</name>
    <dbReference type="NCBI Taxonomy" id="2838452"/>
    <lineage>
        <taxon>Bacteria</taxon>
        <taxon>Pseudomonadati</taxon>
        <taxon>Pseudomonadota</taxon>
        <taxon>Gammaproteobacteria</taxon>
        <taxon>Aeromonadales</taxon>
        <taxon>Succinivibrionaceae</taxon>
        <taxon>Anaerobiospirillum</taxon>
    </lineage>
</organism>
<evidence type="ECO:0000259" key="2">
    <source>
        <dbReference type="SMART" id="SM00382"/>
    </source>
</evidence>
<reference evidence="3" key="2">
    <citation type="submission" date="2021-04" db="EMBL/GenBank/DDBJ databases">
        <authorList>
            <person name="Gilroy R."/>
        </authorList>
    </citation>
    <scope>NUCLEOTIDE SEQUENCE</scope>
    <source>
        <strain evidence="3">USASDec5-558</strain>
    </source>
</reference>
<gene>
    <name evidence="3" type="ORF">H9850_08860</name>
</gene>
<dbReference type="InterPro" id="IPR027417">
    <property type="entry name" value="P-loop_NTPase"/>
</dbReference>
<comment type="caution">
    <text evidence="3">The sequence shown here is derived from an EMBL/GenBank/DDBJ whole genome shotgun (WGS) entry which is preliminary data.</text>
</comment>
<dbReference type="SUPFAM" id="SSF52540">
    <property type="entry name" value="P-loop containing nucleoside triphosphate hydrolases"/>
    <property type="match status" value="1"/>
</dbReference>
<evidence type="ECO:0000256" key="1">
    <source>
        <dbReference type="SAM" id="Coils"/>
    </source>
</evidence>
<accession>A0A9D2B110</accession>
<sequence length="1089" mass="121597">MDIQNYHKQQIIAWLTYNPYFESRLDNSDNRVCYIYPRFLFNNGRYIPIDNKQDFPQVGRIAVRIHGQINAEEVYNRLGPIVSCRINTIPIANYSANNYYALRYNPQYGREGSEIWMDRIDGNIFYQILNINQTINDIMQNPEIEFPFGIPEICSNNVLLGCEDGRIYGPFDFTQREGLIQLKGLERTDYMVGAFNLYGAQGLSSEVLTFLDQNDQPTIDMLPTSKLPSPYEGVAQYDMIDQGHLIEAFLDNAKSHFNYSRNEFRELKAYCDQVLNGQVHLNISEERYNRLHVLLPRLFDNEELYRRLLETVIDNDELRKHLIADIINTKSSDLVRSLPSSLLNEVRSAIQGKIAETVKHVGGTDNNATESDNNADPTSNGTVYNFLLNPNIKENIEEIANESEQLLSSLNIIYSNTAFISDPDVDMETINSKKEMNPENIKHALDVAQMLLGFVSNMHLIIDGAIQYDESKDQKRFKDYTAISARLEQVQKDIQEKCNALRGSDQLKGFVENFDASSVPADESSDSAAAASAASAAATASAATAASAAPSATAVAAANVSSNDPNAQAVIASLQQQLAVLKHECEKYKLNEQLQENIQSLTSRLETLQSSIADKEAELTSVQTKINDQGKISNEIIAKLQKNVANYQNQASTAVHLLDQAIIKTILEEADLASSSALNFATPAASAASAATPAADAAASSAAADSFKQPTTDANFNVELLTPDAKVSNANQIVERISDYLNDVGNRNLSYNEVANYLICLTQGFITTIAGEPGTGKTSLCNLLAHALGLVPDSQDTRFIEVSVERGWTSLKDLIGYYNPLTKRMEKSNAEVFDAFVRLNKEAQFGPDGGAYDPSKIAPYLILLDEANLSPIEHYWAAFFRNCDFNSNNRRSINLGGNATWLLPEHLRFLATVNFDHTTEELSSRFLDRSWVITLEPTSIQLDAEDNIPEQAPSMISFAHLQQAFNPLIGVKLDEALMDKWQNIQNIFASDKCALPIRPRNLMMVYNYCLAAQQCMQRNTPNTKYAPLDYAVAQKILPTINGTGERYKLLVEELLKECNEQYMPLCAKHLKRIQRNGGADLGFYQFFAR</sequence>
<reference evidence="3" key="1">
    <citation type="journal article" date="2021" name="PeerJ">
        <title>Extensive microbial diversity within the chicken gut microbiome revealed by metagenomics and culture.</title>
        <authorList>
            <person name="Gilroy R."/>
            <person name="Ravi A."/>
            <person name="Getino M."/>
            <person name="Pursley I."/>
            <person name="Horton D.L."/>
            <person name="Alikhan N.F."/>
            <person name="Baker D."/>
            <person name="Gharbi K."/>
            <person name="Hall N."/>
            <person name="Watson M."/>
            <person name="Adriaenssens E.M."/>
            <person name="Foster-Nyarko E."/>
            <person name="Jarju S."/>
            <person name="Secka A."/>
            <person name="Antonio M."/>
            <person name="Oren A."/>
            <person name="Chaudhuri R.R."/>
            <person name="La Ragione R."/>
            <person name="Hildebrand F."/>
            <person name="Pallen M.J."/>
        </authorList>
    </citation>
    <scope>NUCLEOTIDE SEQUENCE</scope>
    <source>
        <strain evidence="3">USASDec5-558</strain>
    </source>
</reference>